<dbReference type="OrthoDB" id="7464126at2759"/>
<evidence type="ECO:0008006" key="3">
    <source>
        <dbReference type="Google" id="ProtNLM"/>
    </source>
</evidence>
<reference evidence="1 2" key="1">
    <citation type="journal article" date="2018" name="Nat. Ecol. Evol.">
        <title>Pezizomycetes genomes reveal the molecular basis of ectomycorrhizal truffle lifestyle.</title>
        <authorList>
            <person name="Murat C."/>
            <person name="Payen T."/>
            <person name="Noel B."/>
            <person name="Kuo A."/>
            <person name="Morin E."/>
            <person name="Chen J."/>
            <person name="Kohler A."/>
            <person name="Krizsan K."/>
            <person name="Balestrini R."/>
            <person name="Da Silva C."/>
            <person name="Montanini B."/>
            <person name="Hainaut M."/>
            <person name="Levati E."/>
            <person name="Barry K.W."/>
            <person name="Belfiori B."/>
            <person name="Cichocki N."/>
            <person name="Clum A."/>
            <person name="Dockter R.B."/>
            <person name="Fauchery L."/>
            <person name="Guy J."/>
            <person name="Iotti M."/>
            <person name="Le Tacon F."/>
            <person name="Lindquist E.A."/>
            <person name="Lipzen A."/>
            <person name="Malagnac F."/>
            <person name="Mello A."/>
            <person name="Molinier V."/>
            <person name="Miyauchi S."/>
            <person name="Poulain J."/>
            <person name="Riccioni C."/>
            <person name="Rubini A."/>
            <person name="Sitrit Y."/>
            <person name="Splivallo R."/>
            <person name="Traeger S."/>
            <person name="Wang M."/>
            <person name="Zifcakova L."/>
            <person name="Wipf D."/>
            <person name="Zambonelli A."/>
            <person name="Paolocci F."/>
            <person name="Nowrousian M."/>
            <person name="Ottonello S."/>
            <person name="Baldrian P."/>
            <person name="Spatafora J.W."/>
            <person name="Henrissat B."/>
            <person name="Nagy L.G."/>
            <person name="Aury J.M."/>
            <person name="Wincker P."/>
            <person name="Grigoriev I.V."/>
            <person name="Bonfante P."/>
            <person name="Martin F.M."/>
        </authorList>
    </citation>
    <scope>NUCLEOTIDE SEQUENCE [LARGE SCALE GENOMIC DNA]</scope>
    <source>
        <strain evidence="1 2">ATCC MYA-4762</strain>
    </source>
</reference>
<accession>A0A3N4LKZ8</accession>
<proteinExistence type="predicted"/>
<dbReference type="Proteomes" id="UP000267821">
    <property type="component" value="Unassembled WGS sequence"/>
</dbReference>
<gene>
    <name evidence="1" type="ORF">L211DRAFT_763405</name>
</gene>
<evidence type="ECO:0000313" key="1">
    <source>
        <dbReference type="EMBL" id="RPB22052.1"/>
    </source>
</evidence>
<sequence>MNFGVSVGDFLGVGTLVWNVYSAYRGAPEQFRNFSQEILSLHVVYKQIEDRLCNQGYGNNNSTLSAKDMDDLRILHDGLQNIMRELDALLQKYQSLTENHSVSFDRLRWGQEDLAGFRERIVMHVGLLTAFNTSLTAYVHTL</sequence>
<organism evidence="1 2">
    <name type="scientific">Terfezia boudieri ATCC MYA-4762</name>
    <dbReference type="NCBI Taxonomy" id="1051890"/>
    <lineage>
        <taxon>Eukaryota</taxon>
        <taxon>Fungi</taxon>
        <taxon>Dikarya</taxon>
        <taxon>Ascomycota</taxon>
        <taxon>Pezizomycotina</taxon>
        <taxon>Pezizomycetes</taxon>
        <taxon>Pezizales</taxon>
        <taxon>Pezizaceae</taxon>
        <taxon>Terfezia</taxon>
    </lineage>
</organism>
<dbReference type="EMBL" id="ML121555">
    <property type="protein sequence ID" value="RPB22052.1"/>
    <property type="molecule type" value="Genomic_DNA"/>
</dbReference>
<protein>
    <recommendedName>
        <fullName evidence="3">Fungal N-terminal domain-containing protein</fullName>
    </recommendedName>
</protein>
<dbReference type="InParanoid" id="A0A3N4LKZ8"/>
<keyword evidence="2" id="KW-1185">Reference proteome</keyword>
<dbReference type="AlphaFoldDB" id="A0A3N4LKZ8"/>
<name>A0A3N4LKZ8_9PEZI</name>
<dbReference type="STRING" id="1051890.A0A3N4LKZ8"/>
<evidence type="ECO:0000313" key="2">
    <source>
        <dbReference type="Proteomes" id="UP000267821"/>
    </source>
</evidence>
<feature type="non-terminal residue" evidence="1">
    <location>
        <position position="142"/>
    </location>
</feature>